<comment type="caution">
    <text evidence="1">The sequence shown here is derived from an EMBL/GenBank/DDBJ whole genome shotgun (WGS) entry which is preliminary data.</text>
</comment>
<dbReference type="AlphaFoldDB" id="A0AB34QQ92"/>
<proteinExistence type="predicted"/>
<protein>
    <submittedName>
        <fullName evidence="1">Uncharacterized protein</fullName>
    </submittedName>
</protein>
<dbReference type="Proteomes" id="UP000031978">
    <property type="component" value="Unassembled WGS sequence"/>
</dbReference>
<sequence length="59" mass="7332">MELWIKQDIIELLEYRIVNDIATQEENMFYEDYKWFNKFDETSNVFKSLVLHIENENNK</sequence>
<reference evidence="1 2" key="1">
    <citation type="submission" date="2014-12" db="EMBL/GenBank/DDBJ databases">
        <title>Draft Genome Sequences of Five Spore-Forming Food Isolates of Bacillus pumilus.</title>
        <authorList>
            <person name="de Jong A."/>
            <person name="van Heel A.J."/>
            <person name="Montalban-Lopez M."/>
            <person name="Krawczyk A.O."/>
            <person name="Berendsen E.M."/>
            <person name="Wells-Bennik M."/>
            <person name="Kuipers O.P."/>
        </authorList>
    </citation>
    <scope>NUCLEOTIDE SEQUENCE [LARGE SCALE GENOMIC DNA]</scope>
    <source>
        <strain evidence="1 2">B4127</strain>
    </source>
</reference>
<organism evidence="1 2">
    <name type="scientific">Bacillus pumilus</name>
    <name type="common">Bacillus mesentericus</name>
    <dbReference type="NCBI Taxonomy" id="1408"/>
    <lineage>
        <taxon>Bacteria</taxon>
        <taxon>Bacillati</taxon>
        <taxon>Bacillota</taxon>
        <taxon>Bacilli</taxon>
        <taxon>Bacillales</taxon>
        <taxon>Bacillaceae</taxon>
        <taxon>Bacillus</taxon>
    </lineage>
</organism>
<name>A0AB34QQ92_BACPU</name>
<evidence type="ECO:0000313" key="1">
    <source>
        <dbReference type="EMBL" id="KIL12219.1"/>
    </source>
</evidence>
<accession>A0AB34QQ92</accession>
<gene>
    <name evidence="1" type="ORF">B4127_1550</name>
</gene>
<dbReference type="EMBL" id="JXCL01000040">
    <property type="protein sequence ID" value="KIL12219.1"/>
    <property type="molecule type" value="Genomic_DNA"/>
</dbReference>
<evidence type="ECO:0000313" key="2">
    <source>
        <dbReference type="Proteomes" id="UP000031978"/>
    </source>
</evidence>
<dbReference type="RefSeq" id="WP_044141765.1">
    <property type="nucleotide sequence ID" value="NZ_JAKROV010000004.1"/>
</dbReference>